<dbReference type="PROSITE" id="PS50850">
    <property type="entry name" value="MFS"/>
    <property type="match status" value="1"/>
</dbReference>
<evidence type="ECO:0000256" key="7">
    <source>
        <dbReference type="SAM" id="MobiDB-lite"/>
    </source>
</evidence>
<feature type="transmembrane region" description="Helical" evidence="8">
    <location>
        <begin position="416"/>
        <end position="437"/>
    </location>
</feature>
<feature type="region of interest" description="Disordered" evidence="7">
    <location>
        <begin position="1"/>
        <end position="22"/>
    </location>
</feature>
<evidence type="ECO:0000256" key="3">
    <source>
        <dbReference type="ARBA" id="ARBA00022475"/>
    </source>
</evidence>
<feature type="transmembrane region" description="Helical" evidence="8">
    <location>
        <begin position="205"/>
        <end position="224"/>
    </location>
</feature>
<dbReference type="InterPro" id="IPR036259">
    <property type="entry name" value="MFS_trans_sf"/>
</dbReference>
<keyword evidence="2" id="KW-0813">Transport</keyword>
<dbReference type="InterPro" id="IPR005829">
    <property type="entry name" value="Sugar_transporter_CS"/>
</dbReference>
<feature type="transmembrane region" description="Helical" evidence="8">
    <location>
        <begin position="271"/>
        <end position="289"/>
    </location>
</feature>
<dbReference type="SUPFAM" id="SSF103473">
    <property type="entry name" value="MFS general substrate transporter"/>
    <property type="match status" value="1"/>
</dbReference>
<feature type="transmembrane region" description="Helical" evidence="8">
    <location>
        <begin position="295"/>
        <end position="314"/>
    </location>
</feature>
<protein>
    <submittedName>
        <fullName evidence="10">MHS family metabolite:H+ symporter-like MFS transporter</fullName>
    </submittedName>
</protein>
<dbReference type="InterPro" id="IPR020846">
    <property type="entry name" value="MFS_dom"/>
</dbReference>
<dbReference type="InterPro" id="IPR005828">
    <property type="entry name" value="MFS_sugar_transport-like"/>
</dbReference>
<evidence type="ECO:0000313" key="11">
    <source>
        <dbReference type="Proteomes" id="UP001185069"/>
    </source>
</evidence>
<evidence type="ECO:0000256" key="8">
    <source>
        <dbReference type="SAM" id="Phobius"/>
    </source>
</evidence>
<evidence type="ECO:0000259" key="9">
    <source>
        <dbReference type="PROSITE" id="PS50850"/>
    </source>
</evidence>
<proteinExistence type="predicted"/>
<dbReference type="Gene3D" id="1.20.1250.20">
    <property type="entry name" value="MFS general substrate transporter like domains"/>
    <property type="match status" value="1"/>
</dbReference>
<evidence type="ECO:0000256" key="6">
    <source>
        <dbReference type="ARBA" id="ARBA00023136"/>
    </source>
</evidence>
<feature type="transmembrane region" description="Helical" evidence="8">
    <location>
        <begin position="126"/>
        <end position="146"/>
    </location>
</feature>
<comment type="subcellular location">
    <subcellularLocation>
        <location evidence="1">Cell membrane</location>
        <topology evidence="1">Multi-pass membrane protein</topology>
    </subcellularLocation>
</comment>
<reference evidence="10 11" key="1">
    <citation type="submission" date="2023-07" db="EMBL/GenBank/DDBJ databases">
        <title>Sequencing the genomes of 1000 actinobacteria strains.</title>
        <authorList>
            <person name="Klenk H.-P."/>
        </authorList>
    </citation>
    <scope>NUCLEOTIDE SEQUENCE [LARGE SCALE GENOMIC DNA]</scope>
    <source>
        <strain evidence="10 11">DSM 14555</strain>
    </source>
</reference>
<feature type="transmembrane region" description="Helical" evidence="8">
    <location>
        <begin position="101"/>
        <end position="120"/>
    </location>
</feature>
<dbReference type="Pfam" id="PF00083">
    <property type="entry name" value="Sugar_tr"/>
    <property type="match status" value="2"/>
</dbReference>
<dbReference type="PROSITE" id="PS00217">
    <property type="entry name" value="SUGAR_TRANSPORT_2"/>
    <property type="match status" value="1"/>
</dbReference>
<feature type="transmembrane region" description="Helical" evidence="8">
    <location>
        <begin position="42"/>
        <end position="61"/>
    </location>
</feature>
<feature type="transmembrane region" description="Helical" evidence="8">
    <location>
        <begin position="392"/>
        <end position="410"/>
    </location>
</feature>
<keyword evidence="5 8" id="KW-1133">Transmembrane helix</keyword>
<dbReference type="PANTHER" id="PTHR43045">
    <property type="entry name" value="SHIKIMATE TRANSPORTER"/>
    <property type="match status" value="1"/>
</dbReference>
<dbReference type="EMBL" id="JAVDQF010000001">
    <property type="protein sequence ID" value="MDR6270051.1"/>
    <property type="molecule type" value="Genomic_DNA"/>
</dbReference>
<keyword evidence="3" id="KW-1003">Cell membrane</keyword>
<feature type="transmembrane region" description="Helical" evidence="8">
    <location>
        <begin position="348"/>
        <end position="372"/>
    </location>
</feature>
<dbReference type="CDD" id="cd17369">
    <property type="entry name" value="MFS_ShiA_like"/>
    <property type="match status" value="1"/>
</dbReference>
<keyword evidence="6 8" id="KW-0472">Membrane</keyword>
<dbReference type="RefSeq" id="WP_309798842.1">
    <property type="nucleotide sequence ID" value="NZ_BAAAHY010000005.1"/>
</dbReference>
<evidence type="ECO:0000256" key="1">
    <source>
        <dbReference type="ARBA" id="ARBA00004651"/>
    </source>
</evidence>
<feature type="transmembrane region" description="Helical" evidence="8">
    <location>
        <begin position="326"/>
        <end position="342"/>
    </location>
</feature>
<evidence type="ECO:0000256" key="5">
    <source>
        <dbReference type="ARBA" id="ARBA00022989"/>
    </source>
</evidence>
<comment type="caution">
    <text evidence="10">The sequence shown here is derived from an EMBL/GenBank/DDBJ whole genome shotgun (WGS) entry which is preliminary data.</text>
</comment>
<name>A0ABU1JF75_9MICC</name>
<evidence type="ECO:0000256" key="2">
    <source>
        <dbReference type="ARBA" id="ARBA00022448"/>
    </source>
</evidence>
<keyword evidence="11" id="KW-1185">Reference proteome</keyword>
<sequence length="451" mass="47602">MNTEQPAAAQQAAGTAHDEAPVEPEQLRRATLASSIGSALEYYDFYIFGLATALIFGPLFFEPFGDAKVIASFATFGIAYIARPLGGVLFGFIGDRYGRKVVLLSTVALMGAASFLIGLLPTYESIGAAAPIMLVALRILQGLGAGAEQAGATTLISEFAPPKRRGFFAALPFVGIQLGTLLGAGTFAILGLVDRTALTTWVWRVPFLASFILIIVAVVIRLKLKETPVFREMEAHKTVVKNPVSAVWRTSRWNILKGIGIRMAENGNSSLYSAVMVSFIGGIAAYQSNNSLGPTALLVAAGAAAVMVVFFGWLSDRVGRVPVYKWGALFQAVVAVPAFYLMTLGQPWLVIVVVVVGVALGVQSMLGPQCALLPELFGSTHRFTGVALSREISAMLASGLIPVLVAALLAATGNSWLVMAGASLILSLISFATTFVLPETAGRDLRSTQDA</sequence>
<accession>A0ABU1JF75</accession>
<dbReference type="PANTHER" id="PTHR43045:SF1">
    <property type="entry name" value="SHIKIMATE TRANSPORTER"/>
    <property type="match status" value="1"/>
</dbReference>
<organism evidence="10 11">
    <name type="scientific">Arthrobacter russicus</name>
    <dbReference type="NCBI Taxonomy" id="172040"/>
    <lineage>
        <taxon>Bacteria</taxon>
        <taxon>Bacillati</taxon>
        <taxon>Actinomycetota</taxon>
        <taxon>Actinomycetes</taxon>
        <taxon>Micrococcales</taxon>
        <taxon>Micrococcaceae</taxon>
        <taxon>Arthrobacter</taxon>
    </lineage>
</organism>
<gene>
    <name evidence="10" type="ORF">JOE69_002289</name>
</gene>
<keyword evidence="4 8" id="KW-0812">Transmembrane</keyword>
<evidence type="ECO:0000313" key="10">
    <source>
        <dbReference type="EMBL" id="MDR6270051.1"/>
    </source>
</evidence>
<feature type="transmembrane region" description="Helical" evidence="8">
    <location>
        <begin position="73"/>
        <end position="94"/>
    </location>
</feature>
<evidence type="ECO:0000256" key="4">
    <source>
        <dbReference type="ARBA" id="ARBA00022692"/>
    </source>
</evidence>
<feature type="transmembrane region" description="Helical" evidence="8">
    <location>
        <begin position="167"/>
        <end position="193"/>
    </location>
</feature>
<dbReference type="Proteomes" id="UP001185069">
    <property type="component" value="Unassembled WGS sequence"/>
</dbReference>
<feature type="domain" description="Major facilitator superfamily (MFS) profile" evidence="9">
    <location>
        <begin position="30"/>
        <end position="441"/>
    </location>
</feature>